<evidence type="ECO:0000256" key="1">
    <source>
        <dbReference type="ARBA" id="ARBA00004370"/>
    </source>
</evidence>
<organism evidence="7 8">
    <name type="scientific">Sphingobium chlorophenolicum</name>
    <dbReference type="NCBI Taxonomy" id="46429"/>
    <lineage>
        <taxon>Bacteria</taxon>
        <taxon>Pseudomonadati</taxon>
        <taxon>Pseudomonadota</taxon>
        <taxon>Alphaproteobacteria</taxon>
        <taxon>Sphingomonadales</taxon>
        <taxon>Sphingomonadaceae</taxon>
        <taxon>Sphingobium</taxon>
    </lineage>
</organism>
<comment type="caution">
    <text evidence="7">The sequence shown here is derived from an EMBL/GenBank/DDBJ whole genome shotgun (WGS) entry which is preliminary data.</text>
</comment>
<keyword evidence="5 6" id="KW-0472">Membrane</keyword>
<dbReference type="PATRIC" id="fig|46429.4.peg.604"/>
<dbReference type="OrthoDB" id="6079986at2"/>
<dbReference type="Proteomes" id="UP000028411">
    <property type="component" value="Unassembled WGS sequence"/>
</dbReference>
<sequence length="239" mass="26562">MGRSRPGRRKRTALTVLAVFGIVLFSALGIWQVERRSWKLALIEAVDARVQASPVSAPPPAVWPSIERERHAYLHVVARGRFLHDRETLVRAVTDLGTGFWVLTPLGTDTGFVVLVNRGYVPPERAVQATRARNLPAHATVTGLLRTSEPGGAFLRRNDPVADRWFSRDVQAIAAARQLVRVAPYFIDADADARPKHAWPRAGLTVIRFQNNHLVYALTWFGLAGLCLVALVIVRRTRA</sequence>
<evidence type="ECO:0000256" key="6">
    <source>
        <dbReference type="RuleBase" id="RU363076"/>
    </source>
</evidence>
<comment type="caution">
    <text evidence="6">Lacks conserved residue(s) required for the propagation of feature annotation.</text>
</comment>
<keyword evidence="4 6" id="KW-1133">Transmembrane helix</keyword>
<dbReference type="AlphaFoldDB" id="A0A081RIP6"/>
<comment type="subcellular location">
    <subcellularLocation>
        <location evidence="6">Cell membrane</location>
        <topology evidence="6">Multi-pass membrane protein</topology>
    </subcellularLocation>
    <subcellularLocation>
        <location evidence="1">Membrane</location>
    </subcellularLocation>
</comment>
<accession>A0A081RIP6</accession>
<dbReference type="InterPro" id="IPR002994">
    <property type="entry name" value="Surf1/Shy1"/>
</dbReference>
<dbReference type="Pfam" id="PF02104">
    <property type="entry name" value="SURF1"/>
    <property type="match status" value="1"/>
</dbReference>
<protein>
    <recommendedName>
        <fullName evidence="6">SURF1-like protein</fullName>
    </recommendedName>
</protein>
<keyword evidence="3 6" id="KW-0812">Transmembrane</keyword>
<name>A0A081RIP6_SPHCR</name>
<evidence type="ECO:0000313" key="8">
    <source>
        <dbReference type="Proteomes" id="UP000028411"/>
    </source>
</evidence>
<dbReference type="EMBL" id="JFHR01000003">
    <property type="protein sequence ID" value="KEQ55069.1"/>
    <property type="molecule type" value="Genomic_DNA"/>
</dbReference>
<evidence type="ECO:0000313" key="7">
    <source>
        <dbReference type="EMBL" id="KEQ55069.1"/>
    </source>
</evidence>
<evidence type="ECO:0000256" key="4">
    <source>
        <dbReference type="ARBA" id="ARBA00022989"/>
    </source>
</evidence>
<dbReference type="PANTHER" id="PTHR23427">
    <property type="entry name" value="SURFEIT LOCUS PROTEIN"/>
    <property type="match status" value="1"/>
</dbReference>
<evidence type="ECO:0000256" key="5">
    <source>
        <dbReference type="ARBA" id="ARBA00023136"/>
    </source>
</evidence>
<dbReference type="InterPro" id="IPR045214">
    <property type="entry name" value="Surf1/Surf4"/>
</dbReference>
<gene>
    <name evidence="7" type="ORF">BV95_00618</name>
</gene>
<dbReference type="CDD" id="cd06662">
    <property type="entry name" value="SURF1"/>
    <property type="match status" value="1"/>
</dbReference>
<comment type="similarity">
    <text evidence="2 6">Belongs to the SURF1 family.</text>
</comment>
<proteinExistence type="inferred from homology"/>
<feature type="transmembrane region" description="Helical" evidence="6">
    <location>
        <begin position="214"/>
        <end position="234"/>
    </location>
</feature>
<dbReference type="PROSITE" id="PS50895">
    <property type="entry name" value="SURF1"/>
    <property type="match status" value="1"/>
</dbReference>
<dbReference type="eggNOG" id="COG3346">
    <property type="taxonomic scope" value="Bacteria"/>
</dbReference>
<evidence type="ECO:0000256" key="2">
    <source>
        <dbReference type="ARBA" id="ARBA00007165"/>
    </source>
</evidence>
<dbReference type="GO" id="GO:0005886">
    <property type="term" value="C:plasma membrane"/>
    <property type="evidence" value="ECO:0007669"/>
    <property type="project" value="UniProtKB-SubCell"/>
</dbReference>
<reference evidence="7 8" key="1">
    <citation type="submission" date="2014-02" db="EMBL/GenBank/DDBJ databases">
        <title>Whole genome sequence of Sphingobium chlorophenolicum NBRC 16172.</title>
        <authorList>
            <person name="Gan H.M."/>
            <person name="Gan H.Y."/>
            <person name="Chew T.H."/>
            <person name="Savka M.A."/>
        </authorList>
    </citation>
    <scope>NUCLEOTIDE SEQUENCE [LARGE SCALE GENOMIC DNA]</scope>
    <source>
        <strain evidence="7 8">NBRC 16172</strain>
    </source>
</reference>
<evidence type="ECO:0000256" key="3">
    <source>
        <dbReference type="ARBA" id="ARBA00022692"/>
    </source>
</evidence>
<keyword evidence="6" id="KW-1003">Cell membrane</keyword>
<dbReference type="PANTHER" id="PTHR23427:SF2">
    <property type="entry name" value="SURFEIT LOCUS PROTEIN 1"/>
    <property type="match status" value="1"/>
</dbReference>